<dbReference type="Pfam" id="PF08241">
    <property type="entry name" value="Methyltransf_11"/>
    <property type="match status" value="1"/>
</dbReference>
<evidence type="ECO:0000313" key="3">
    <source>
        <dbReference type="Proteomes" id="UP000239735"/>
    </source>
</evidence>
<accession>A0A2N9LLI7</accession>
<gene>
    <name evidence="2" type="ORF">SBA5_410025</name>
</gene>
<keyword evidence="2" id="KW-0808">Transferase</keyword>
<proteinExistence type="predicted"/>
<dbReference type="EMBL" id="OKRB01000099">
    <property type="protein sequence ID" value="SPE23983.1"/>
    <property type="molecule type" value="Genomic_DNA"/>
</dbReference>
<evidence type="ECO:0000259" key="1">
    <source>
        <dbReference type="Pfam" id="PF08241"/>
    </source>
</evidence>
<sequence>MADKYRKLGTTSHQMQYVCAPSENIPFDDEHFDFVTCFNALDHVDDISRTLSEVARVIKKKGTFLLITEINHPPTLTEPHSISEKLLDQLSSDYFVSSIRMCQIRHDHDVYGSLWDNVPYSVGPNAGSGILAARMTRKPAVL</sequence>
<dbReference type="InterPro" id="IPR013216">
    <property type="entry name" value="Methyltransf_11"/>
</dbReference>
<keyword evidence="2" id="KW-0489">Methyltransferase</keyword>
<protein>
    <submittedName>
        <fullName evidence="2">Methyltransferase type 11</fullName>
    </submittedName>
</protein>
<evidence type="ECO:0000313" key="2">
    <source>
        <dbReference type="EMBL" id="SPE23983.1"/>
    </source>
</evidence>
<dbReference type="GO" id="GO:0032259">
    <property type="term" value="P:methylation"/>
    <property type="evidence" value="ECO:0007669"/>
    <property type="project" value="UniProtKB-KW"/>
</dbReference>
<dbReference type="Gene3D" id="3.40.50.150">
    <property type="entry name" value="Vaccinia Virus protein VP39"/>
    <property type="match status" value="1"/>
</dbReference>
<organism evidence="2 3">
    <name type="scientific">Candidatus Sulfuritelmatomonas gaucii</name>
    <dbReference type="NCBI Taxonomy" id="2043161"/>
    <lineage>
        <taxon>Bacteria</taxon>
        <taxon>Pseudomonadati</taxon>
        <taxon>Acidobacteriota</taxon>
        <taxon>Terriglobia</taxon>
        <taxon>Terriglobales</taxon>
        <taxon>Acidobacteriaceae</taxon>
        <taxon>Candidatus Sulfuritelmatomonas</taxon>
    </lineage>
</organism>
<reference evidence="3" key="1">
    <citation type="submission" date="2018-02" db="EMBL/GenBank/DDBJ databases">
        <authorList>
            <person name="Hausmann B."/>
        </authorList>
    </citation>
    <scope>NUCLEOTIDE SEQUENCE [LARGE SCALE GENOMIC DNA]</scope>
    <source>
        <strain evidence="3">Peat soil MAG SbA5</strain>
    </source>
</reference>
<dbReference type="InterPro" id="IPR029063">
    <property type="entry name" value="SAM-dependent_MTases_sf"/>
</dbReference>
<name>A0A2N9LLI7_9BACT</name>
<dbReference type="SUPFAM" id="SSF53335">
    <property type="entry name" value="S-adenosyl-L-methionine-dependent methyltransferases"/>
    <property type="match status" value="1"/>
</dbReference>
<dbReference type="GO" id="GO:0008757">
    <property type="term" value="F:S-adenosylmethionine-dependent methyltransferase activity"/>
    <property type="evidence" value="ECO:0007669"/>
    <property type="project" value="InterPro"/>
</dbReference>
<dbReference type="CDD" id="cd02440">
    <property type="entry name" value="AdoMet_MTases"/>
    <property type="match status" value="1"/>
</dbReference>
<feature type="domain" description="Methyltransferase type 11" evidence="1">
    <location>
        <begin position="5"/>
        <end position="65"/>
    </location>
</feature>
<dbReference type="AlphaFoldDB" id="A0A2N9LLI7"/>
<dbReference type="Proteomes" id="UP000239735">
    <property type="component" value="Unassembled WGS sequence"/>
</dbReference>